<dbReference type="RefSeq" id="WP_194367979.1">
    <property type="nucleotide sequence ID" value="NZ_CP054493.1"/>
</dbReference>
<evidence type="ECO:0000313" key="1">
    <source>
        <dbReference type="EMBL" id="QOY53526.1"/>
    </source>
</evidence>
<dbReference type="Proteomes" id="UP000593836">
    <property type="component" value="Chromosome"/>
</dbReference>
<protein>
    <submittedName>
        <fullName evidence="1">Uncharacterized protein</fullName>
    </submittedName>
</protein>
<gene>
    <name evidence="1" type="ORF">HUE87_00445</name>
</gene>
<organism evidence="1 2">
    <name type="scientific">Candidatus Sulfurimonas marisnigri</name>
    <dbReference type="NCBI Taxonomy" id="2740405"/>
    <lineage>
        <taxon>Bacteria</taxon>
        <taxon>Pseudomonadati</taxon>
        <taxon>Campylobacterota</taxon>
        <taxon>Epsilonproteobacteria</taxon>
        <taxon>Campylobacterales</taxon>
        <taxon>Sulfurimonadaceae</taxon>
        <taxon>Sulfurimonas</taxon>
    </lineage>
</organism>
<accession>A0A7S7LY56</accession>
<dbReference type="KEGG" id="smas:HUE87_00445"/>
<sequence>MNKMIPKGFGRKYFCLAAIQAYISLLKISALSVSVCTLDGKPLKVKNNSPPVN</sequence>
<keyword evidence="2" id="KW-1185">Reference proteome</keyword>
<evidence type="ECO:0000313" key="2">
    <source>
        <dbReference type="Proteomes" id="UP000593836"/>
    </source>
</evidence>
<proteinExistence type="predicted"/>
<dbReference type="EMBL" id="CP054493">
    <property type="protein sequence ID" value="QOY53526.1"/>
    <property type="molecule type" value="Genomic_DNA"/>
</dbReference>
<name>A0A7S7LY56_9BACT</name>
<dbReference type="AlphaFoldDB" id="A0A7S7LY56"/>
<reference evidence="1 2" key="1">
    <citation type="submission" date="2020-05" db="EMBL/GenBank/DDBJ databases">
        <title>Sulfurimonas marisnigri, sp. nov., and Sulfurimonas baltica, sp. nov., manganese oxide reducing chemolithoautotrophs of the class Epsilonproteobacteria isolated from the pelagic redoxclines of the Black and Baltic Seas and emended description of the genus Sulfurimonas.</title>
        <authorList>
            <person name="Henkel J.V."/>
            <person name="Laudan C."/>
            <person name="Werner J."/>
            <person name="Neu T."/>
            <person name="Plewe S."/>
            <person name="Sproer C."/>
            <person name="Bunk B."/>
            <person name="Schulz-Vogt H.N."/>
        </authorList>
    </citation>
    <scope>NUCLEOTIDE SEQUENCE [LARGE SCALE GENOMIC DNA]</scope>
    <source>
        <strain evidence="1 2">SoZ1</strain>
    </source>
</reference>